<feature type="region of interest" description="Disordered" evidence="1">
    <location>
        <begin position="1"/>
        <end position="39"/>
    </location>
</feature>
<dbReference type="EMBL" id="BARU01044332">
    <property type="protein sequence ID" value="GAH77190.1"/>
    <property type="molecule type" value="Genomic_DNA"/>
</dbReference>
<sequence>MTAIINIARNPRVKGSGSASPQRTRGREATPTITPSGML</sequence>
<gene>
    <name evidence="2" type="ORF">S03H2_67648</name>
</gene>
<accession>X1J6N3</accession>
<comment type="caution">
    <text evidence="2">The sequence shown here is derived from an EMBL/GenBank/DDBJ whole genome shotgun (WGS) entry which is preliminary data.</text>
</comment>
<feature type="non-terminal residue" evidence="2">
    <location>
        <position position="39"/>
    </location>
</feature>
<organism evidence="2">
    <name type="scientific">marine sediment metagenome</name>
    <dbReference type="NCBI Taxonomy" id="412755"/>
    <lineage>
        <taxon>unclassified sequences</taxon>
        <taxon>metagenomes</taxon>
        <taxon>ecological metagenomes</taxon>
    </lineage>
</organism>
<evidence type="ECO:0000313" key="2">
    <source>
        <dbReference type="EMBL" id="GAH77190.1"/>
    </source>
</evidence>
<name>X1J6N3_9ZZZZ</name>
<evidence type="ECO:0000256" key="1">
    <source>
        <dbReference type="SAM" id="MobiDB-lite"/>
    </source>
</evidence>
<reference evidence="2" key="1">
    <citation type="journal article" date="2014" name="Front. Microbiol.">
        <title>High frequency of phylogenetically diverse reductive dehalogenase-homologous genes in deep subseafloor sedimentary metagenomes.</title>
        <authorList>
            <person name="Kawai M."/>
            <person name="Futagami T."/>
            <person name="Toyoda A."/>
            <person name="Takaki Y."/>
            <person name="Nishi S."/>
            <person name="Hori S."/>
            <person name="Arai W."/>
            <person name="Tsubouchi T."/>
            <person name="Morono Y."/>
            <person name="Uchiyama I."/>
            <person name="Ito T."/>
            <person name="Fujiyama A."/>
            <person name="Inagaki F."/>
            <person name="Takami H."/>
        </authorList>
    </citation>
    <scope>NUCLEOTIDE SEQUENCE</scope>
    <source>
        <strain evidence="2">Expedition CK06-06</strain>
    </source>
</reference>
<dbReference type="AlphaFoldDB" id="X1J6N3"/>
<protein>
    <submittedName>
        <fullName evidence="2">Uncharacterized protein</fullName>
    </submittedName>
</protein>
<proteinExistence type="predicted"/>